<dbReference type="Proteomes" id="UP000572212">
    <property type="component" value="Unassembled WGS sequence"/>
</dbReference>
<proteinExistence type="predicted"/>
<dbReference type="EMBL" id="JACHON010000001">
    <property type="protein sequence ID" value="MBB6511757.1"/>
    <property type="molecule type" value="Genomic_DNA"/>
</dbReference>
<keyword evidence="3" id="KW-1185">Reference proteome</keyword>
<dbReference type="AlphaFoldDB" id="A0A841RIR4"/>
<name>A0A841RIR4_9BACI</name>
<sequence>MLQWLKNLFEKTGSGGKKPTKVQYAVLIGLVGIFILLVSQLFDSKENTSPSSPNPINEQPDLMENDAWKQNSTPDSDKTASITELEKSYAKELENLLNMITGVSDTEVMINIDATAEQVYQTNLIVGTQVTSEEDQNGGTRKIDDETREQNVVIIRKGDEEIPLLIQTKKPSVRGVLVVAKGVDNLEIKRWVIDAVAKVLDVPEHRISVMPKNS</sequence>
<reference evidence="2 3" key="1">
    <citation type="submission" date="2020-08" db="EMBL/GenBank/DDBJ databases">
        <title>Genomic Encyclopedia of Type Strains, Phase IV (KMG-IV): sequencing the most valuable type-strain genomes for metagenomic binning, comparative biology and taxonomic classification.</title>
        <authorList>
            <person name="Goeker M."/>
        </authorList>
    </citation>
    <scope>NUCLEOTIDE SEQUENCE [LARGE SCALE GENOMIC DNA]</scope>
    <source>
        <strain evidence="2 3">DSM 11805</strain>
    </source>
</reference>
<comment type="caution">
    <text evidence="2">The sequence shown here is derived from an EMBL/GenBank/DDBJ whole genome shotgun (WGS) entry which is preliminary data.</text>
</comment>
<accession>A0A841RIR4</accession>
<evidence type="ECO:0000313" key="3">
    <source>
        <dbReference type="Proteomes" id="UP000572212"/>
    </source>
</evidence>
<dbReference type="NCBIfam" id="TIGR02830">
    <property type="entry name" value="spore_III_AG"/>
    <property type="match status" value="1"/>
</dbReference>
<evidence type="ECO:0000256" key="1">
    <source>
        <dbReference type="SAM" id="Phobius"/>
    </source>
</evidence>
<keyword evidence="1" id="KW-0472">Membrane</keyword>
<keyword evidence="1" id="KW-0812">Transmembrane</keyword>
<keyword evidence="1" id="KW-1133">Transmembrane helix</keyword>
<organism evidence="2 3">
    <name type="scientific">Gracilibacillus halotolerans</name>
    <dbReference type="NCBI Taxonomy" id="74386"/>
    <lineage>
        <taxon>Bacteria</taxon>
        <taxon>Bacillati</taxon>
        <taxon>Bacillota</taxon>
        <taxon>Bacilli</taxon>
        <taxon>Bacillales</taxon>
        <taxon>Bacillaceae</taxon>
        <taxon>Gracilibacillus</taxon>
    </lineage>
</organism>
<protein>
    <submittedName>
        <fullName evidence="2">Stage III sporulation protein AG</fullName>
    </submittedName>
</protein>
<gene>
    <name evidence="2" type="ORF">GGQ92_000524</name>
</gene>
<feature type="transmembrane region" description="Helical" evidence="1">
    <location>
        <begin position="21"/>
        <end position="42"/>
    </location>
</feature>
<dbReference type="InterPro" id="IPR014195">
    <property type="entry name" value="Spore_III_AG"/>
</dbReference>
<evidence type="ECO:0000313" key="2">
    <source>
        <dbReference type="EMBL" id="MBB6511757.1"/>
    </source>
</evidence>